<reference evidence="1 2" key="1">
    <citation type="submission" date="2021-07" db="EMBL/GenBank/DDBJ databases">
        <authorList>
            <person name="Palmer J.M."/>
        </authorList>
    </citation>
    <scope>NUCLEOTIDE SEQUENCE [LARGE SCALE GENOMIC DNA]</scope>
    <source>
        <strain evidence="1 2">AT_MEX2019</strain>
        <tissue evidence="1">Muscle</tissue>
    </source>
</reference>
<evidence type="ECO:0000313" key="1">
    <source>
        <dbReference type="EMBL" id="MED6259290.1"/>
    </source>
</evidence>
<dbReference type="EMBL" id="JAHUTI010082977">
    <property type="protein sequence ID" value="MED6259290.1"/>
    <property type="molecule type" value="Genomic_DNA"/>
</dbReference>
<evidence type="ECO:0000313" key="2">
    <source>
        <dbReference type="Proteomes" id="UP001345963"/>
    </source>
</evidence>
<gene>
    <name evidence="1" type="ORF">ATANTOWER_020318</name>
</gene>
<proteinExistence type="predicted"/>
<comment type="caution">
    <text evidence="1">The sequence shown here is derived from an EMBL/GenBank/DDBJ whole genome shotgun (WGS) entry which is preliminary data.</text>
</comment>
<protein>
    <submittedName>
        <fullName evidence="1">Uncharacterized protein</fullName>
    </submittedName>
</protein>
<accession>A0ABU7CBN4</accession>
<name>A0ABU7CBN4_9TELE</name>
<organism evidence="1 2">
    <name type="scientific">Ataeniobius toweri</name>
    <dbReference type="NCBI Taxonomy" id="208326"/>
    <lineage>
        <taxon>Eukaryota</taxon>
        <taxon>Metazoa</taxon>
        <taxon>Chordata</taxon>
        <taxon>Craniata</taxon>
        <taxon>Vertebrata</taxon>
        <taxon>Euteleostomi</taxon>
        <taxon>Actinopterygii</taxon>
        <taxon>Neopterygii</taxon>
        <taxon>Teleostei</taxon>
        <taxon>Neoteleostei</taxon>
        <taxon>Acanthomorphata</taxon>
        <taxon>Ovalentaria</taxon>
        <taxon>Atherinomorphae</taxon>
        <taxon>Cyprinodontiformes</taxon>
        <taxon>Goodeidae</taxon>
        <taxon>Ataeniobius</taxon>
    </lineage>
</organism>
<dbReference type="Proteomes" id="UP001345963">
    <property type="component" value="Unassembled WGS sequence"/>
</dbReference>
<keyword evidence="2" id="KW-1185">Reference proteome</keyword>
<sequence length="100" mass="11590">MELIQCKIIKIFIIMRVNEAINSHQSCWMDKESSVRVQGIIARQVKVILLILEGSLKMEQLIGEGVVCKAKNRVTEYDKAKPFYDKAEPHVIHPARYFFL</sequence>